<dbReference type="HOGENOM" id="CLU_2332594_0_0_7"/>
<dbReference type="KEGG" id="sku:Sulku_1322"/>
<organism evidence="2 3">
    <name type="scientific">Sulfuricurvum kujiense (strain ATCC BAA-921 / DSM 16994 / JCM 11577 / YK-1)</name>
    <dbReference type="NCBI Taxonomy" id="709032"/>
    <lineage>
        <taxon>Bacteria</taxon>
        <taxon>Pseudomonadati</taxon>
        <taxon>Campylobacterota</taxon>
        <taxon>Epsilonproteobacteria</taxon>
        <taxon>Campylobacterales</taxon>
        <taxon>Sulfurimonadaceae</taxon>
        <taxon>Sulfuricurvum</taxon>
    </lineage>
</organism>
<evidence type="ECO:0000313" key="3">
    <source>
        <dbReference type="Proteomes" id="UP000008721"/>
    </source>
</evidence>
<evidence type="ECO:0000256" key="1">
    <source>
        <dbReference type="SAM" id="Phobius"/>
    </source>
</evidence>
<feature type="transmembrane region" description="Helical" evidence="1">
    <location>
        <begin position="7"/>
        <end position="28"/>
    </location>
</feature>
<dbReference type="AlphaFoldDB" id="E4TY65"/>
<name>E4TY65_SULKY</name>
<dbReference type="Proteomes" id="UP000008721">
    <property type="component" value="Chromosome"/>
</dbReference>
<keyword evidence="2" id="KW-0067">ATP-binding</keyword>
<dbReference type="RefSeq" id="WP_013460182.1">
    <property type="nucleotide sequence ID" value="NC_014762.1"/>
</dbReference>
<sequence>MNLKNKILLSTALLITVFMIILVFFWRYNTQKLETVQKIRVSEFQSTFNEVLALKSNPFKVLNYDYSYWDDLVTFTKNQDKNWAQINLEEPMSINKLD</sequence>
<protein>
    <submittedName>
        <fullName evidence="2">ATP-binding region ATPase domain protein</fullName>
    </submittedName>
</protein>
<evidence type="ECO:0000313" key="2">
    <source>
        <dbReference type="EMBL" id="ADR33985.1"/>
    </source>
</evidence>
<keyword evidence="3" id="KW-1185">Reference proteome</keyword>
<proteinExistence type="predicted"/>
<dbReference type="EMBL" id="CP002355">
    <property type="protein sequence ID" value="ADR33985.1"/>
    <property type="molecule type" value="Genomic_DNA"/>
</dbReference>
<reference evidence="2 3" key="1">
    <citation type="journal article" date="2012" name="Stand. Genomic Sci.">
        <title>Complete genome sequence of the sulfur compounds oxidizing chemolithoautotroph Sulfuricurvum kujiense type strain (YK-1(T)).</title>
        <authorList>
            <person name="Han C."/>
            <person name="Kotsyurbenko O."/>
            <person name="Chertkov O."/>
            <person name="Held B."/>
            <person name="Lapidus A."/>
            <person name="Nolan M."/>
            <person name="Lucas S."/>
            <person name="Hammon N."/>
            <person name="Deshpande S."/>
            <person name="Cheng J.F."/>
            <person name="Tapia R."/>
            <person name="Goodwin L.A."/>
            <person name="Pitluck S."/>
            <person name="Liolios K."/>
            <person name="Pagani I."/>
            <person name="Ivanova N."/>
            <person name="Mavromatis K."/>
            <person name="Mikhailova N."/>
            <person name="Pati A."/>
            <person name="Chen A."/>
            <person name="Palaniappan K."/>
            <person name="Land M."/>
            <person name="Hauser L."/>
            <person name="Chang Y.J."/>
            <person name="Jeffries C.D."/>
            <person name="Brambilla E.M."/>
            <person name="Rohde M."/>
            <person name="Spring S."/>
            <person name="Sikorski J."/>
            <person name="Goker M."/>
            <person name="Woyke T."/>
            <person name="Bristow J."/>
            <person name="Eisen J.A."/>
            <person name="Markowitz V."/>
            <person name="Hugenholtz P."/>
            <person name="Kyrpides N.C."/>
            <person name="Klenk H.P."/>
            <person name="Detter J.C."/>
        </authorList>
    </citation>
    <scope>NUCLEOTIDE SEQUENCE [LARGE SCALE GENOMIC DNA]</scope>
    <source>
        <strain evidence="3">ATCC BAA-921 / DSM 16994 / JCM 11577 / YK-1</strain>
    </source>
</reference>
<keyword evidence="1" id="KW-1133">Transmembrane helix</keyword>
<accession>E4TY65</accession>
<keyword evidence="1" id="KW-0812">Transmembrane</keyword>
<dbReference type="GO" id="GO:0005524">
    <property type="term" value="F:ATP binding"/>
    <property type="evidence" value="ECO:0007669"/>
    <property type="project" value="UniProtKB-KW"/>
</dbReference>
<gene>
    <name evidence="2" type="ordered locus">Sulku_1322</name>
</gene>
<keyword evidence="1" id="KW-0472">Membrane</keyword>
<keyword evidence="2" id="KW-0547">Nucleotide-binding</keyword>